<evidence type="ECO:0000256" key="2">
    <source>
        <dbReference type="SAM" id="SignalP"/>
    </source>
</evidence>
<dbReference type="EMBL" id="FTOB01000016">
    <property type="protein sequence ID" value="SIT15630.1"/>
    <property type="molecule type" value="Genomic_DNA"/>
</dbReference>
<keyword evidence="1" id="KW-0175">Coiled coil</keyword>
<protein>
    <submittedName>
        <fullName evidence="3">Uncharacterized protein</fullName>
    </submittedName>
</protein>
<evidence type="ECO:0000313" key="4">
    <source>
        <dbReference type="Proteomes" id="UP000185728"/>
    </source>
</evidence>
<accession>A0ABY1L270</accession>
<dbReference type="RefSeq" id="WP_076457264.1">
    <property type="nucleotide sequence ID" value="NZ_FTOB01000016.1"/>
</dbReference>
<evidence type="ECO:0000256" key="1">
    <source>
        <dbReference type="SAM" id="Coils"/>
    </source>
</evidence>
<keyword evidence="2" id="KW-0732">Signal</keyword>
<feature type="chain" id="PRO_5045305739" evidence="2">
    <location>
        <begin position="22"/>
        <end position="191"/>
    </location>
</feature>
<evidence type="ECO:0000313" key="3">
    <source>
        <dbReference type="EMBL" id="SIT15630.1"/>
    </source>
</evidence>
<feature type="coiled-coil region" evidence="1">
    <location>
        <begin position="89"/>
        <end position="137"/>
    </location>
</feature>
<comment type="caution">
    <text evidence="3">The sequence shown here is derived from an EMBL/GenBank/DDBJ whole genome shotgun (WGS) entry which is preliminary data.</text>
</comment>
<keyword evidence="4" id="KW-1185">Reference proteome</keyword>
<name>A0ABY1L270_9FLAO</name>
<organism evidence="3 4">
    <name type="scientific">Zobellia uliginosa</name>
    <dbReference type="NCBI Taxonomy" id="143224"/>
    <lineage>
        <taxon>Bacteria</taxon>
        <taxon>Pseudomonadati</taxon>
        <taxon>Bacteroidota</taxon>
        <taxon>Flavobacteriia</taxon>
        <taxon>Flavobacteriales</taxon>
        <taxon>Flavobacteriaceae</taxon>
        <taxon>Zobellia</taxon>
    </lineage>
</organism>
<proteinExistence type="predicted"/>
<reference evidence="3 4" key="1">
    <citation type="submission" date="2017-01" db="EMBL/GenBank/DDBJ databases">
        <authorList>
            <person name="Varghese N."/>
            <person name="Submissions S."/>
        </authorList>
    </citation>
    <scope>NUCLEOTIDE SEQUENCE [LARGE SCALE GENOMIC DNA]</scope>
    <source>
        <strain evidence="3 4">DSM 2061</strain>
    </source>
</reference>
<sequence>MKNFKQILMVILCITWISSQAQTWSISHNVAAGEKIAANVLLGEEISLINEQKHLVDELRVVEQDYDSRRKLNSNFKSLPMMIATIGAIEFSEKQINEIEEKIKDLKGKRLYTKLRLKEHEVNLTDEKRYLQEIKSEYTFLLTAISLSGGPGYNYSAFLKVLIRTLKIRRNILLIGYKVNNLITQSNNIKR</sequence>
<feature type="signal peptide" evidence="2">
    <location>
        <begin position="1"/>
        <end position="21"/>
    </location>
</feature>
<gene>
    <name evidence="3" type="ORF">SAMN05421766_1164</name>
</gene>
<dbReference type="Proteomes" id="UP000185728">
    <property type="component" value="Unassembled WGS sequence"/>
</dbReference>